<dbReference type="EMBL" id="KV011327">
    <property type="protein sequence ID" value="KZV26300.1"/>
    <property type="molecule type" value="Genomic_DNA"/>
</dbReference>
<proteinExistence type="predicted"/>
<evidence type="ECO:0000256" key="1">
    <source>
        <dbReference type="SAM" id="Coils"/>
    </source>
</evidence>
<protein>
    <submittedName>
        <fullName evidence="2">Uncharacterized protein</fullName>
    </submittedName>
</protein>
<dbReference type="Proteomes" id="UP000250235">
    <property type="component" value="Unassembled WGS sequence"/>
</dbReference>
<dbReference type="AlphaFoldDB" id="A0A2Z7AZA2"/>
<gene>
    <name evidence="2" type="ORF">F511_40640</name>
</gene>
<name>A0A2Z7AZA2_9LAMI</name>
<reference evidence="2 3" key="1">
    <citation type="journal article" date="2015" name="Proc. Natl. Acad. Sci. U.S.A.">
        <title>The resurrection genome of Boea hygrometrica: A blueprint for survival of dehydration.</title>
        <authorList>
            <person name="Xiao L."/>
            <person name="Yang G."/>
            <person name="Zhang L."/>
            <person name="Yang X."/>
            <person name="Zhao S."/>
            <person name="Ji Z."/>
            <person name="Zhou Q."/>
            <person name="Hu M."/>
            <person name="Wang Y."/>
            <person name="Chen M."/>
            <person name="Xu Y."/>
            <person name="Jin H."/>
            <person name="Xiao X."/>
            <person name="Hu G."/>
            <person name="Bao F."/>
            <person name="Hu Y."/>
            <person name="Wan P."/>
            <person name="Li L."/>
            <person name="Deng X."/>
            <person name="Kuang T."/>
            <person name="Xiang C."/>
            <person name="Zhu J.K."/>
            <person name="Oliver M.J."/>
            <person name="He Y."/>
        </authorList>
    </citation>
    <scope>NUCLEOTIDE SEQUENCE [LARGE SCALE GENOMIC DNA]</scope>
    <source>
        <strain evidence="3">cv. XS01</strain>
    </source>
</reference>
<feature type="coiled-coil region" evidence="1">
    <location>
        <begin position="130"/>
        <end position="158"/>
    </location>
</feature>
<sequence>MSLLRYLFRSDRRDIQAGTVEDVYAGTVRGRPSWYNTRRTGCRKHQAGLPAWYKSSQRSSAERFDEEQNCSSADQVQRTSVVFKCRHIDKRNDQVQLGNKLRAQQCLRVMNKPARYKETSWLSSNELDKKSRSQEKIRRAAQEQMRLEEETFEQLKALSVIPKGSWRDVARLIGGRSNPVVDLIRRNLPPSTVKCRFPRETGRSQAPRRQQGNNQRTPYEWFVDLFYCIERFLVLILNFRCAAGRRDPDPPPLPNSGIRAMARILQYMRAIACAPAAHSGQFVAATSRDGRAHGGRCMAVDCATCCAIERLAVASGRARSCAMVGRHTRKLLRTGRPFDARWMRHGWSLFCAMLGRCARLDVRLFARLPRNVLPAAAAVRPPSDVISGVLRRLIFLLGLVRAYPGQPMKFSGRYPISGRFGQF</sequence>
<organism evidence="2 3">
    <name type="scientific">Dorcoceras hygrometricum</name>
    <dbReference type="NCBI Taxonomy" id="472368"/>
    <lineage>
        <taxon>Eukaryota</taxon>
        <taxon>Viridiplantae</taxon>
        <taxon>Streptophyta</taxon>
        <taxon>Embryophyta</taxon>
        <taxon>Tracheophyta</taxon>
        <taxon>Spermatophyta</taxon>
        <taxon>Magnoliopsida</taxon>
        <taxon>eudicotyledons</taxon>
        <taxon>Gunneridae</taxon>
        <taxon>Pentapetalae</taxon>
        <taxon>asterids</taxon>
        <taxon>lamiids</taxon>
        <taxon>Lamiales</taxon>
        <taxon>Gesneriaceae</taxon>
        <taxon>Didymocarpoideae</taxon>
        <taxon>Trichosporeae</taxon>
        <taxon>Loxocarpinae</taxon>
        <taxon>Dorcoceras</taxon>
    </lineage>
</organism>
<accession>A0A2Z7AZA2</accession>
<evidence type="ECO:0000313" key="2">
    <source>
        <dbReference type="EMBL" id="KZV26300.1"/>
    </source>
</evidence>
<evidence type="ECO:0000313" key="3">
    <source>
        <dbReference type="Proteomes" id="UP000250235"/>
    </source>
</evidence>
<keyword evidence="1" id="KW-0175">Coiled coil</keyword>
<keyword evidence="3" id="KW-1185">Reference proteome</keyword>